<dbReference type="Proteomes" id="UP000434475">
    <property type="component" value="Unassembled WGS sequence"/>
</dbReference>
<name>A0A6I2R9F6_FLAPL</name>
<protein>
    <submittedName>
        <fullName evidence="1">Uncharacterized protein</fullName>
    </submittedName>
</protein>
<gene>
    <name evidence="1" type="ORF">GKE97_10490</name>
</gene>
<reference evidence="1 2" key="1">
    <citation type="journal article" date="2019" name="Nat. Med.">
        <title>A library of human gut bacterial isolates paired with longitudinal multiomics data enables mechanistic microbiome research.</title>
        <authorList>
            <person name="Poyet M."/>
            <person name="Groussin M."/>
            <person name="Gibbons S.M."/>
            <person name="Avila-Pacheco J."/>
            <person name="Jiang X."/>
            <person name="Kearney S.M."/>
            <person name="Perrotta A.R."/>
            <person name="Berdy B."/>
            <person name="Zhao S."/>
            <person name="Lieberman T.D."/>
            <person name="Swanson P.K."/>
            <person name="Smith M."/>
            <person name="Roesemann S."/>
            <person name="Alexander J.E."/>
            <person name="Rich S.A."/>
            <person name="Livny J."/>
            <person name="Vlamakis H."/>
            <person name="Clish C."/>
            <person name="Bullock K."/>
            <person name="Deik A."/>
            <person name="Scott J."/>
            <person name="Pierce K.A."/>
            <person name="Xavier R.J."/>
            <person name="Alm E.J."/>
        </authorList>
    </citation>
    <scope>NUCLEOTIDE SEQUENCE [LARGE SCALE GENOMIC DNA]</scope>
    <source>
        <strain evidence="1 2">BIOML-A2</strain>
    </source>
</reference>
<organism evidence="1 2">
    <name type="scientific">Flavonifractor plautii</name>
    <name type="common">Fusobacterium plautii</name>
    <dbReference type="NCBI Taxonomy" id="292800"/>
    <lineage>
        <taxon>Bacteria</taxon>
        <taxon>Bacillati</taxon>
        <taxon>Bacillota</taxon>
        <taxon>Clostridia</taxon>
        <taxon>Eubacteriales</taxon>
        <taxon>Oscillospiraceae</taxon>
        <taxon>Flavonifractor</taxon>
    </lineage>
</organism>
<sequence length="227" mass="26584">MDRFIFHNSQYKILDTVRDMPWVGVPLPFAECIFYFADMGLQVSTAVCKSRTCLSMCFAMISDGKPVVFASVNAALNNGRWPRQIDLSFVSGRGAPPESIYEFIRFYQRLSIYLAQPKPKRQVSEKEVKAKDLGMAIERKDEEKKEKKPQKDRIISLAPLSELELRQYAPEEGSREHKKQEHPCDYAYWVRGHNRIYRSGLQRWIEPHMRNIKFPERSRTYTLKEDA</sequence>
<accession>A0A6I2R9F6</accession>
<comment type="caution">
    <text evidence="1">The sequence shown here is derived from an EMBL/GenBank/DDBJ whole genome shotgun (WGS) entry which is preliminary data.</text>
</comment>
<proteinExistence type="predicted"/>
<evidence type="ECO:0000313" key="2">
    <source>
        <dbReference type="Proteomes" id="UP000434475"/>
    </source>
</evidence>
<evidence type="ECO:0000313" key="1">
    <source>
        <dbReference type="EMBL" id="MSB19942.1"/>
    </source>
</evidence>
<dbReference type="AlphaFoldDB" id="A0A6I2R9F6"/>
<dbReference type="RefSeq" id="WP_108981815.1">
    <property type="nucleotide sequence ID" value="NZ_JAQLWY010000020.1"/>
</dbReference>
<dbReference type="EMBL" id="WKPR01000009">
    <property type="protein sequence ID" value="MSB19942.1"/>
    <property type="molecule type" value="Genomic_DNA"/>
</dbReference>